<protein>
    <submittedName>
        <fullName evidence="6">Uncharacterized protein</fullName>
    </submittedName>
</protein>
<keyword evidence="5" id="KW-0472">Membrane</keyword>
<dbReference type="InterPro" id="IPR050465">
    <property type="entry name" value="UPF0194_transport"/>
</dbReference>
<evidence type="ECO:0000256" key="5">
    <source>
        <dbReference type="SAM" id="Phobius"/>
    </source>
</evidence>
<accession>A0A5S9IL29</accession>
<evidence type="ECO:0000256" key="3">
    <source>
        <dbReference type="SAM" id="Coils"/>
    </source>
</evidence>
<dbReference type="PRINTS" id="PR01490">
    <property type="entry name" value="RTXTOXIND"/>
</dbReference>
<dbReference type="KEGG" id="uam:UABAM_01839"/>
<evidence type="ECO:0000256" key="4">
    <source>
        <dbReference type="SAM" id="MobiDB-lite"/>
    </source>
</evidence>
<feature type="coiled-coil region" evidence="3">
    <location>
        <begin position="134"/>
        <end position="200"/>
    </location>
</feature>
<feature type="coiled-coil region" evidence="3">
    <location>
        <begin position="225"/>
        <end position="252"/>
    </location>
</feature>
<dbReference type="OrthoDB" id="9760528at2"/>
<feature type="region of interest" description="Disordered" evidence="4">
    <location>
        <begin position="1"/>
        <end position="21"/>
    </location>
</feature>
<keyword evidence="7" id="KW-1185">Reference proteome</keyword>
<comment type="subcellular location">
    <subcellularLocation>
        <location evidence="1">Cell envelope</location>
    </subcellularLocation>
</comment>
<keyword evidence="2 3" id="KW-0175">Coiled coil</keyword>
<dbReference type="Proteomes" id="UP000326354">
    <property type="component" value="Chromosome"/>
</dbReference>
<keyword evidence="5" id="KW-0812">Transmembrane</keyword>
<dbReference type="GO" id="GO:0030313">
    <property type="term" value="C:cell envelope"/>
    <property type="evidence" value="ECO:0007669"/>
    <property type="project" value="UniProtKB-SubCell"/>
</dbReference>
<dbReference type="PANTHER" id="PTHR32347:SF23">
    <property type="entry name" value="BLL5650 PROTEIN"/>
    <property type="match status" value="1"/>
</dbReference>
<feature type="transmembrane region" description="Helical" evidence="5">
    <location>
        <begin position="55"/>
        <end position="77"/>
    </location>
</feature>
<organism evidence="6 7">
    <name type="scientific">Uabimicrobium amorphum</name>
    <dbReference type="NCBI Taxonomy" id="2596890"/>
    <lineage>
        <taxon>Bacteria</taxon>
        <taxon>Pseudomonadati</taxon>
        <taxon>Planctomycetota</taxon>
        <taxon>Candidatus Uabimicrobiia</taxon>
        <taxon>Candidatus Uabimicrobiales</taxon>
        <taxon>Candidatus Uabimicrobiaceae</taxon>
        <taxon>Candidatus Uabimicrobium</taxon>
    </lineage>
</organism>
<evidence type="ECO:0000256" key="1">
    <source>
        <dbReference type="ARBA" id="ARBA00004196"/>
    </source>
</evidence>
<dbReference type="AlphaFoldDB" id="A0A5S9IL29"/>
<dbReference type="PANTHER" id="PTHR32347">
    <property type="entry name" value="EFFLUX SYSTEM COMPONENT YKNX-RELATED"/>
    <property type="match status" value="1"/>
</dbReference>
<dbReference type="InterPro" id="IPR011053">
    <property type="entry name" value="Single_hybrid_motif"/>
</dbReference>
<dbReference type="EMBL" id="AP019860">
    <property type="protein sequence ID" value="BBM83487.1"/>
    <property type="molecule type" value="Genomic_DNA"/>
</dbReference>
<reference evidence="6 7" key="1">
    <citation type="submission" date="2019-08" db="EMBL/GenBank/DDBJ databases">
        <title>Complete genome sequence of Candidatus Uab amorphum.</title>
        <authorList>
            <person name="Shiratori T."/>
            <person name="Suzuki S."/>
            <person name="Kakizawa Y."/>
            <person name="Ishida K."/>
        </authorList>
    </citation>
    <scope>NUCLEOTIDE SEQUENCE [LARGE SCALE GENOMIC DNA]</scope>
    <source>
        <strain evidence="6 7">SRT547</strain>
    </source>
</reference>
<evidence type="ECO:0000313" key="7">
    <source>
        <dbReference type="Proteomes" id="UP000326354"/>
    </source>
</evidence>
<dbReference type="Gene3D" id="2.40.50.100">
    <property type="match status" value="1"/>
</dbReference>
<feature type="compositionally biased region" description="Basic and acidic residues" evidence="4">
    <location>
        <begin position="9"/>
        <end position="18"/>
    </location>
</feature>
<evidence type="ECO:0000313" key="6">
    <source>
        <dbReference type="EMBL" id="BBM83487.1"/>
    </source>
</evidence>
<gene>
    <name evidence="6" type="ORF">UABAM_01839</name>
</gene>
<proteinExistence type="predicted"/>
<name>A0A5S9IL29_UABAM</name>
<dbReference type="SUPFAM" id="SSF51230">
    <property type="entry name" value="Single hybrid motif"/>
    <property type="match status" value="1"/>
</dbReference>
<keyword evidence="5" id="KW-1133">Transmembrane helix</keyword>
<sequence>MDNLTEYSSHSDSEHDNLTDYSSLSDSQLVRYNTYPHGEDLPALRYIKTPRVVSILTKTLFLGFFGVVVALILTPWVQNVVGQGGVIAYAPLERRQTIAAPIVGVVTKWYVQEGELVEKGQLLVEISDNDPQLMVRLEQQKTALENQLLAAKNKLQSYRTQYIALESSRDSALTIQDAEIKAAIAKRKGTERELDAKKSDFTTTSLNYKRLLALKEKGIASQRQIEVATFKYEKARADVRKAKQDLNAAINYVRGSYSKRKKINFDAEAKMSSTQSYIASSESDIAKIQASIAKLETSISRQSTQVIKAPRKGYVFKILKAPGSEQLKKADAVAIFLPYTEEKAVEIYIDGNDIPLISEGRKVRLKFEGWPALQFVGWPSAAIGTFGGEVAVIDSTDSGKGKFRIVVVPDKSDVPWPDGQYLRQGVRVVGWVLLDEVSLGFELWRQFNGFPPTVDKPEKLKTSIYKKKK</sequence>
<evidence type="ECO:0000256" key="2">
    <source>
        <dbReference type="ARBA" id="ARBA00023054"/>
    </source>
</evidence>